<evidence type="ECO:0000256" key="7">
    <source>
        <dbReference type="ARBA" id="ARBA00023306"/>
    </source>
</evidence>
<evidence type="ECO:0000256" key="3">
    <source>
        <dbReference type="ARBA" id="ARBA00022454"/>
    </source>
</evidence>
<evidence type="ECO:0000256" key="1">
    <source>
        <dbReference type="ARBA" id="ARBA00004584"/>
    </source>
</evidence>
<dbReference type="GO" id="GO:0005634">
    <property type="term" value="C:nucleus"/>
    <property type="evidence" value="ECO:0007669"/>
    <property type="project" value="InterPro"/>
</dbReference>
<feature type="region of interest" description="Disordered" evidence="10">
    <location>
        <begin position="106"/>
        <end position="125"/>
    </location>
</feature>
<evidence type="ECO:0008006" key="15">
    <source>
        <dbReference type="Google" id="ProtNLM"/>
    </source>
</evidence>
<evidence type="ECO:0000256" key="9">
    <source>
        <dbReference type="SAM" id="Coils"/>
    </source>
</evidence>
<evidence type="ECO:0000256" key="4">
    <source>
        <dbReference type="ARBA" id="ARBA00022618"/>
    </source>
</evidence>
<feature type="non-terminal residue" evidence="13">
    <location>
        <position position="700"/>
    </location>
</feature>
<evidence type="ECO:0000256" key="6">
    <source>
        <dbReference type="ARBA" id="ARBA00023054"/>
    </source>
</evidence>
<dbReference type="InterPro" id="IPR011516">
    <property type="entry name" value="Shugoshin_N"/>
</dbReference>
<keyword evidence="5" id="KW-0159">Chromosome partition</keyword>
<feature type="compositionally biased region" description="Gly residues" evidence="10">
    <location>
        <begin position="518"/>
        <end position="530"/>
    </location>
</feature>
<evidence type="ECO:0000256" key="5">
    <source>
        <dbReference type="ARBA" id="ARBA00022829"/>
    </source>
</evidence>
<evidence type="ECO:0000256" key="10">
    <source>
        <dbReference type="SAM" id="MobiDB-lite"/>
    </source>
</evidence>
<feature type="compositionally biased region" description="Basic and acidic residues" evidence="10">
    <location>
        <begin position="621"/>
        <end position="644"/>
    </location>
</feature>
<dbReference type="InterPro" id="IPR011515">
    <property type="entry name" value="Shugoshin_C"/>
</dbReference>
<keyword evidence="8" id="KW-0137">Centromere</keyword>
<reference evidence="13 14" key="1">
    <citation type="journal article" date="2016" name="Nat. Commun.">
        <title>Ectomycorrhizal ecology is imprinted in the genome of the dominant symbiotic fungus Cenococcum geophilum.</title>
        <authorList>
            <consortium name="DOE Joint Genome Institute"/>
            <person name="Peter M."/>
            <person name="Kohler A."/>
            <person name="Ohm R.A."/>
            <person name="Kuo A."/>
            <person name="Krutzmann J."/>
            <person name="Morin E."/>
            <person name="Arend M."/>
            <person name="Barry K.W."/>
            <person name="Binder M."/>
            <person name="Choi C."/>
            <person name="Clum A."/>
            <person name="Copeland A."/>
            <person name="Grisel N."/>
            <person name="Haridas S."/>
            <person name="Kipfer T."/>
            <person name="LaButti K."/>
            <person name="Lindquist E."/>
            <person name="Lipzen A."/>
            <person name="Maire R."/>
            <person name="Meier B."/>
            <person name="Mihaltcheva S."/>
            <person name="Molinier V."/>
            <person name="Murat C."/>
            <person name="Poggeler S."/>
            <person name="Quandt C.A."/>
            <person name="Sperisen C."/>
            <person name="Tritt A."/>
            <person name="Tisserant E."/>
            <person name="Crous P.W."/>
            <person name="Henrissat B."/>
            <person name="Nehls U."/>
            <person name="Egli S."/>
            <person name="Spatafora J.W."/>
            <person name="Grigoriev I.V."/>
            <person name="Martin F.M."/>
        </authorList>
    </citation>
    <scope>NUCLEOTIDE SEQUENCE [LARGE SCALE GENOMIC DNA]</scope>
    <source>
        <strain evidence="13 14">CBS 207.34</strain>
    </source>
</reference>
<feature type="compositionally biased region" description="Basic and acidic residues" evidence="10">
    <location>
        <begin position="497"/>
        <end position="516"/>
    </location>
</feature>
<protein>
    <recommendedName>
        <fullName evidence="15">Shugoshin</fullName>
    </recommendedName>
</protein>
<keyword evidence="6 9" id="KW-0175">Coiled coil</keyword>
<dbReference type="Pfam" id="PF07558">
    <property type="entry name" value="Shugoshin_N"/>
    <property type="match status" value="1"/>
</dbReference>
<gene>
    <name evidence="13" type="ORF">AOQ84DRAFT_385997</name>
</gene>
<keyword evidence="14" id="KW-1185">Reference proteome</keyword>
<dbReference type="Pfam" id="PF07557">
    <property type="entry name" value="Shugoshin_C"/>
    <property type="match status" value="1"/>
</dbReference>
<dbReference type="EMBL" id="KV748853">
    <property type="protein sequence ID" value="OCL12619.1"/>
    <property type="molecule type" value="Genomic_DNA"/>
</dbReference>
<comment type="similarity">
    <text evidence="2">Belongs to the shugoshin family.</text>
</comment>
<sequence length="700" mass="75483">MARLNEAPAPAESIDVVKRRFLRQNRELAKTNSTQSIRIRNLETEGSRLLAENLSLREQVIKLQSVLENQSNHPSAENINAVKDKLEAKIQELGSLVAELGQIQKPGPRCKSQAAATRRSPDERNWQNGLGLGEFMDGQDGRLPTISEDKYYPRRTMNADELRDILGDPDSQSPDLGPPPVAHFEDEGPIKFQSQPRQADGTIEQDQDGPNPAISINLETRKKRRDSNAKISIRRMSVFQSPPEGGEEEITTSNDQSVSIRTGAKRKLSAREDEESQETGGEPQGDDFRFSRRNASSASDDSGKDAIKDIQILNVTDRRILGNKPVNTDPILSPKKAKPSISESKPDTKKPTSTSKTSSRPRPRDRRTPIEPLEIPPEPISNPTETAEIQLDSLPPKTPAGADLFSPPSTEPSTARPESKDTPPPTDLNPSATSTDQANAAGRTVRRARAPVNYAEPNLISKMRRPTKELVDAVVPDGRRSTSAQPNEPGAPPPTTAEKEKAKLRTVVIKRERDDGDSGSGSGSGAGSAGAGDDLGEPNSPLSKKTARQGQTQTQTQTQTQEALVDDAPAGPTTLNSSAAAHAISALISASATSRRRPAVQPPNPEAERQRSAPSEPLLAGKDRERERERDGEGEKEKEKEKQSHLAVFDFTDSSPPDAPAGRSRVELAKQARAARRHSSVPASAAAGALAAGSARQGAG</sequence>
<keyword evidence="7" id="KW-0131">Cell cycle</keyword>
<feature type="domain" description="Shugoshin N-terminal coiled-coil" evidence="12">
    <location>
        <begin position="17"/>
        <end position="61"/>
    </location>
</feature>
<evidence type="ECO:0000259" key="11">
    <source>
        <dbReference type="Pfam" id="PF07557"/>
    </source>
</evidence>
<evidence type="ECO:0000313" key="13">
    <source>
        <dbReference type="EMBL" id="OCL12619.1"/>
    </source>
</evidence>
<comment type="subcellular location">
    <subcellularLocation>
        <location evidence="1">Chromosome</location>
        <location evidence="1">Centromere</location>
    </subcellularLocation>
</comment>
<feature type="compositionally biased region" description="Low complexity" evidence="10">
    <location>
        <begin position="551"/>
        <end position="561"/>
    </location>
</feature>
<dbReference type="OrthoDB" id="5394106at2759"/>
<dbReference type="Proteomes" id="UP000250140">
    <property type="component" value="Unassembled WGS sequence"/>
</dbReference>
<evidence type="ECO:0000256" key="8">
    <source>
        <dbReference type="ARBA" id="ARBA00023328"/>
    </source>
</evidence>
<feature type="compositionally biased region" description="Low complexity" evidence="10">
    <location>
        <begin position="680"/>
        <end position="700"/>
    </location>
</feature>
<accession>A0A8E2JXC0</accession>
<organism evidence="13 14">
    <name type="scientific">Glonium stellatum</name>
    <dbReference type="NCBI Taxonomy" id="574774"/>
    <lineage>
        <taxon>Eukaryota</taxon>
        <taxon>Fungi</taxon>
        <taxon>Dikarya</taxon>
        <taxon>Ascomycota</taxon>
        <taxon>Pezizomycotina</taxon>
        <taxon>Dothideomycetes</taxon>
        <taxon>Pleosporomycetidae</taxon>
        <taxon>Gloniales</taxon>
        <taxon>Gloniaceae</taxon>
        <taxon>Glonium</taxon>
    </lineage>
</organism>
<feature type="compositionally biased region" description="Polar residues" evidence="10">
    <location>
        <begin position="428"/>
        <end position="438"/>
    </location>
</feature>
<dbReference type="GO" id="GO:0045132">
    <property type="term" value="P:meiotic chromosome segregation"/>
    <property type="evidence" value="ECO:0007669"/>
    <property type="project" value="InterPro"/>
</dbReference>
<evidence type="ECO:0000256" key="2">
    <source>
        <dbReference type="ARBA" id="ARBA00010845"/>
    </source>
</evidence>
<feature type="compositionally biased region" description="Low complexity" evidence="10">
    <location>
        <begin position="577"/>
        <end position="593"/>
    </location>
</feature>
<keyword evidence="4" id="KW-0132">Cell division</keyword>
<feature type="compositionally biased region" description="Polar residues" evidence="10">
    <location>
        <begin position="251"/>
        <end position="260"/>
    </location>
</feature>
<feature type="domain" description="Shugoshin C-terminal" evidence="11">
    <location>
        <begin position="443"/>
        <end position="465"/>
    </location>
</feature>
<proteinExistence type="inferred from homology"/>
<feature type="region of interest" description="Disordered" evidence="10">
    <location>
        <begin position="164"/>
        <end position="700"/>
    </location>
</feature>
<name>A0A8E2JXC0_9PEZI</name>
<dbReference type="GO" id="GO:0000779">
    <property type="term" value="C:condensed chromosome, centromeric region"/>
    <property type="evidence" value="ECO:0007669"/>
    <property type="project" value="UniProtKB-ARBA"/>
</dbReference>
<dbReference type="AlphaFoldDB" id="A0A8E2JXC0"/>
<evidence type="ECO:0000313" key="14">
    <source>
        <dbReference type="Proteomes" id="UP000250140"/>
    </source>
</evidence>
<feature type="coiled-coil region" evidence="9">
    <location>
        <begin position="39"/>
        <end position="96"/>
    </location>
</feature>
<evidence type="ECO:0000259" key="12">
    <source>
        <dbReference type="Pfam" id="PF07558"/>
    </source>
</evidence>
<keyword evidence="3" id="KW-0158">Chromosome</keyword>
<dbReference type="GO" id="GO:0051301">
    <property type="term" value="P:cell division"/>
    <property type="evidence" value="ECO:0007669"/>
    <property type="project" value="UniProtKB-KW"/>
</dbReference>